<keyword evidence="2" id="KW-0472">Membrane</keyword>
<dbReference type="Gene3D" id="2.170.130.20">
    <property type="entry name" value="LCCL-like domain"/>
    <property type="match status" value="1"/>
</dbReference>
<name>A0AAD5XPT1_9FUNG</name>
<feature type="transmembrane region" description="Helical" evidence="2">
    <location>
        <begin position="392"/>
        <end position="411"/>
    </location>
</feature>
<evidence type="ECO:0000259" key="3">
    <source>
        <dbReference type="PROSITE" id="PS50820"/>
    </source>
</evidence>
<feature type="transmembrane region" description="Helical" evidence="2">
    <location>
        <begin position="462"/>
        <end position="486"/>
    </location>
</feature>
<feature type="compositionally biased region" description="Polar residues" evidence="1">
    <location>
        <begin position="1"/>
        <end position="21"/>
    </location>
</feature>
<feature type="compositionally biased region" description="Basic and acidic residues" evidence="1">
    <location>
        <begin position="64"/>
        <end position="75"/>
    </location>
</feature>
<dbReference type="Proteomes" id="UP001212152">
    <property type="component" value="Unassembled WGS sequence"/>
</dbReference>
<dbReference type="PANTHER" id="PTHR31331">
    <property type="entry name" value="LCCL DOMAIN PROTEIN (AFU_ORTHOLOGUE AFUA_5G08630)"/>
    <property type="match status" value="1"/>
</dbReference>
<keyword evidence="2" id="KW-0812">Transmembrane</keyword>
<dbReference type="EMBL" id="JADGJQ010000010">
    <property type="protein sequence ID" value="KAJ3182028.1"/>
    <property type="molecule type" value="Genomic_DNA"/>
</dbReference>
<proteinExistence type="predicted"/>
<feature type="transmembrane region" description="Helical" evidence="2">
    <location>
        <begin position="506"/>
        <end position="525"/>
    </location>
</feature>
<dbReference type="InterPro" id="IPR004043">
    <property type="entry name" value="LCCL"/>
</dbReference>
<evidence type="ECO:0000256" key="1">
    <source>
        <dbReference type="SAM" id="MobiDB-lite"/>
    </source>
</evidence>
<sequence length="663" mass="72830">MTDQTPSQSTSATVSAITPTETCVPKGHSSEPHPPAVAAPAVVEQESTDGLLPTWTTGEPPDDQASHDRRVHPAGDGEDFDASANIHYPAILNRWERRLRLQPPTVRPPPQIRVPLLPRVSNSMTSLLGRVPPRRRFLLRYAYVVLWVILGAVLVLFNIYKANTAEGGPSYLGCTDQLWSWAPEQCGLNGIYCTPFNNATTIVRCPTECLATRNQNTRWLGFTQQGLLASWVVGGDGIYRADSWVCPAAVHAGVVSQHWGGCAAVDYVGAADFFPSTSANGVTSLGFDSRFPKAFKFRSLPSWHCTDFSWAVTPVGIITISLFPLLWPSKGGFFFALISTGFWYVVFFAIPVHGDTWTSQAFANYFITLAFSYYLYKLFIAPVMLNPARFPVDTFILTIAPFWFALHTEIMSAPVSNFGLTSRAFRDPTTLLIFCIGVPIVLLVCAVQLWMFRRHGMLVKYLACYGVGFLVYFLLPMALGLSLHLHHYTVGIVLLPLTRLQMRTSLLAQGFLIGLVVQGISRWGAASPFDTSFQNNFGDENLSIPRPNFAVDPASLAANGTIRWEYGAINPAEPVPSGLAFDGFSLIINDVEVYRGAYANYSWPGFLSETAKDRNYYARVSLTAQGSVLEYSFPVMLTAGGTVTYQNGTVAYANGTLGTLNAR</sequence>
<feature type="transmembrane region" description="Helical" evidence="2">
    <location>
        <begin position="138"/>
        <end position="160"/>
    </location>
</feature>
<dbReference type="AlphaFoldDB" id="A0AAD5XPT1"/>
<evidence type="ECO:0000313" key="4">
    <source>
        <dbReference type="EMBL" id="KAJ3182028.1"/>
    </source>
</evidence>
<feature type="transmembrane region" description="Helical" evidence="2">
    <location>
        <begin position="431"/>
        <end position="450"/>
    </location>
</feature>
<keyword evidence="5" id="KW-1185">Reference proteome</keyword>
<reference evidence="4" key="1">
    <citation type="submission" date="2020-05" db="EMBL/GenBank/DDBJ databases">
        <title>Phylogenomic resolution of chytrid fungi.</title>
        <authorList>
            <person name="Stajich J.E."/>
            <person name="Amses K."/>
            <person name="Simmons R."/>
            <person name="Seto K."/>
            <person name="Myers J."/>
            <person name="Bonds A."/>
            <person name="Quandt C.A."/>
            <person name="Barry K."/>
            <person name="Liu P."/>
            <person name="Grigoriev I."/>
            <person name="Longcore J.E."/>
            <person name="James T.Y."/>
        </authorList>
    </citation>
    <scope>NUCLEOTIDE SEQUENCE</scope>
    <source>
        <strain evidence="4">JEL0379</strain>
    </source>
</reference>
<evidence type="ECO:0000313" key="5">
    <source>
        <dbReference type="Proteomes" id="UP001212152"/>
    </source>
</evidence>
<keyword evidence="2" id="KW-1133">Transmembrane helix</keyword>
<feature type="transmembrane region" description="Helical" evidence="2">
    <location>
        <begin position="308"/>
        <end position="326"/>
    </location>
</feature>
<feature type="region of interest" description="Disordered" evidence="1">
    <location>
        <begin position="1"/>
        <end position="82"/>
    </location>
</feature>
<dbReference type="InterPro" id="IPR051957">
    <property type="entry name" value="CRISP-LCCL_domain"/>
</dbReference>
<protein>
    <recommendedName>
        <fullName evidence="3">LCCL domain-containing protein</fullName>
    </recommendedName>
</protein>
<feature type="transmembrane region" description="Helical" evidence="2">
    <location>
        <begin position="362"/>
        <end position="380"/>
    </location>
</feature>
<dbReference type="SMART" id="SM00603">
    <property type="entry name" value="LCCL"/>
    <property type="match status" value="1"/>
</dbReference>
<dbReference type="PANTHER" id="PTHR31331:SF1">
    <property type="entry name" value="CYSTEINE RICH SECRETORY PROTEIN LCCL DOMAIN CONTAINING 2"/>
    <property type="match status" value="1"/>
</dbReference>
<feature type="transmembrane region" description="Helical" evidence="2">
    <location>
        <begin position="333"/>
        <end position="350"/>
    </location>
</feature>
<dbReference type="PROSITE" id="PS50820">
    <property type="entry name" value="LCCL"/>
    <property type="match status" value="1"/>
</dbReference>
<dbReference type="Pfam" id="PF03815">
    <property type="entry name" value="LCCL"/>
    <property type="match status" value="1"/>
</dbReference>
<accession>A0AAD5XPT1</accession>
<gene>
    <name evidence="4" type="ORF">HDU87_000368</name>
</gene>
<feature type="domain" description="LCCL" evidence="3">
    <location>
        <begin position="233"/>
        <end position="285"/>
    </location>
</feature>
<comment type="caution">
    <text evidence="4">The sequence shown here is derived from an EMBL/GenBank/DDBJ whole genome shotgun (WGS) entry which is preliminary data.</text>
</comment>
<dbReference type="InterPro" id="IPR036609">
    <property type="entry name" value="LCCL_sf"/>
</dbReference>
<organism evidence="4 5">
    <name type="scientific">Geranomyces variabilis</name>
    <dbReference type="NCBI Taxonomy" id="109894"/>
    <lineage>
        <taxon>Eukaryota</taxon>
        <taxon>Fungi</taxon>
        <taxon>Fungi incertae sedis</taxon>
        <taxon>Chytridiomycota</taxon>
        <taxon>Chytridiomycota incertae sedis</taxon>
        <taxon>Chytridiomycetes</taxon>
        <taxon>Spizellomycetales</taxon>
        <taxon>Powellomycetaceae</taxon>
        <taxon>Geranomyces</taxon>
    </lineage>
</organism>
<evidence type="ECO:0000256" key="2">
    <source>
        <dbReference type="SAM" id="Phobius"/>
    </source>
</evidence>
<dbReference type="SUPFAM" id="SSF69848">
    <property type="entry name" value="LCCL domain"/>
    <property type="match status" value="1"/>
</dbReference>